<name>W4KHW6_HETIT</name>
<dbReference type="InterPro" id="IPR038955">
    <property type="entry name" value="PriA/CPL1_fungi"/>
</dbReference>
<dbReference type="GeneID" id="20669635"/>
<dbReference type="Pfam" id="PF21671">
    <property type="entry name" value="CPL1-like"/>
    <property type="match status" value="1"/>
</dbReference>
<dbReference type="AlphaFoldDB" id="W4KHW6"/>
<reference evidence="2 3" key="1">
    <citation type="journal article" date="2012" name="New Phytol.">
        <title>Insight into trade-off between wood decay and parasitism from the genome of a fungal forest pathogen.</title>
        <authorList>
            <person name="Olson A."/>
            <person name="Aerts A."/>
            <person name="Asiegbu F."/>
            <person name="Belbahri L."/>
            <person name="Bouzid O."/>
            <person name="Broberg A."/>
            <person name="Canback B."/>
            <person name="Coutinho P.M."/>
            <person name="Cullen D."/>
            <person name="Dalman K."/>
            <person name="Deflorio G."/>
            <person name="van Diepen L.T."/>
            <person name="Dunand C."/>
            <person name="Duplessis S."/>
            <person name="Durling M."/>
            <person name="Gonthier P."/>
            <person name="Grimwood J."/>
            <person name="Fossdal C.G."/>
            <person name="Hansson D."/>
            <person name="Henrissat B."/>
            <person name="Hietala A."/>
            <person name="Himmelstrand K."/>
            <person name="Hoffmeister D."/>
            <person name="Hogberg N."/>
            <person name="James T.Y."/>
            <person name="Karlsson M."/>
            <person name="Kohler A."/>
            <person name="Kues U."/>
            <person name="Lee Y.H."/>
            <person name="Lin Y.C."/>
            <person name="Lind M."/>
            <person name="Lindquist E."/>
            <person name="Lombard V."/>
            <person name="Lucas S."/>
            <person name="Lunden K."/>
            <person name="Morin E."/>
            <person name="Murat C."/>
            <person name="Park J."/>
            <person name="Raffaello T."/>
            <person name="Rouze P."/>
            <person name="Salamov A."/>
            <person name="Schmutz J."/>
            <person name="Solheim H."/>
            <person name="Stahlberg J."/>
            <person name="Velez H."/>
            <person name="de Vries R.P."/>
            <person name="Wiebenga A."/>
            <person name="Woodward S."/>
            <person name="Yakovlev I."/>
            <person name="Garbelotto M."/>
            <person name="Martin F."/>
            <person name="Grigoriev I.V."/>
            <person name="Stenlid J."/>
        </authorList>
    </citation>
    <scope>NUCLEOTIDE SEQUENCE [LARGE SCALE GENOMIC DNA]</scope>
    <source>
        <strain evidence="2 3">TC 32-1</strain>
    </source>
</reference>
<evidence type="ECO:0000313" key="2">
    <source>
        <dbReference type="EMBL" id="ETW85437.1"/>
    </source>
</evidence>
<dbReference type="RefSeq" id="XP_009542299.1">
    <property type="nucleotide sequence ID" value="XM_009544004.1"/>
</dbReference>
<sequence>MEYVPIQDFINPDSVSYASIHTDDISDQLCPSGLSVCPFVNQAESQPQGLAWSETWTLDNLVNHGFNCPNFDRDLENCGGCSVLDATFNCSDISNAVKTSCVTGRCIVGSCDEGYAISYMQDRCVIMND</sequence>
<proteinExistence type="predicted"/>
<dbReference type="KEGG" id="hir:HETIRDRAFT_309020"/>
<dbReference type="HOGENOM" id="CLU_1949080_0_0_1"/>
<dbReference type="PANTHER" id="PTHR35192">
    <property type="entry name" value="PROTEIN, PUTATIVE-RELATED"/>
    <property type="match status" value="1"/>
</dbReference>
<dbReference type="Proteomes" id="UP000030671">
    <property type="component" value="Unassembled WGS sequence"/>
</dbReference>
<dbReference type="InterPro" id="IPR048661">
    <property type="entry name" value="CPL1-like"/>
</dbReference>
<evidence type="ECO:0000313" key="3">
    <source>
        <dbReference type="Proteomes" id="UP000030671"/>
    </source>
</evidence>
<evidence type="ECO:0000259" key="1">
    <source>
        <dbReference type="Pfam" id="PF21671"/>
    </source>
</evidence>
<protein>
    <recommendedName>
        <fullName evidence="1">Protein CPL1-like domain-containing protein</fullName>
    </recommendedName>
</protein>
<feature type="domain" description="Protein CPL1-like" evidence="1">
    <location>
        <begin position="66"/>
        <end position="125"/>
    </location>
</feature>
<dbReference type="InParanoid" id="W4KHW6"/>
<keyword evidence="3" id="KW-1185">Reference proteome</keyword>
<dbReference type="OrthoDB" id="439917at2759"/>
<gene>
    <name evidence="2" type="ORF">HETIRDRAFT_309020</name>
</gene>
<dbReference type="PANTHER" id="PTHR35192:SF2">
    <property type="entry name" value="APPLE DOMAIN-CONTAINING PROTEIN"/>
    <property type="match status" value="1"/>
</dbReference>
<dbReference type="EMBL" id="KI925455">
    <property type="protein sequence ID" value="ETW85437.1"/>
    <property type="molecule type" value="Genomic_DNA"/>
</dbReference>
<accession>W4KHW6</accession>
<organism evidence="2 3">
    <name type="scientific">Heterobasidion irregulare (strain TC 32-1)</name>
    <dbReference type="NCBI Taxonomy" id="747525"/>
    <lineage>
        <taxon>Eukaryota</taxon>
        <taxon>Fungi</taxon>
        <taxon>Dikarya</taxon>
        <taxon>Basidiomycota</taxon>
        <taxon>Agaricomycotina</taxon>
        <taxon>Agaricomycetes</taxon>
        <taxon>Russulales</taxon>
        <taxon>Bondarzewiaceae</taxon>
        <taxon>Heterobasidion</taxon>
        <taxon>Heterobasidion annosum species complex</taxon>
    </lineage>
</organism>